<feature type="region of interest" description="Disordered" evidence="1">
    <location>
        <begin position="59"/>
        <end position="85"/>
    </location>
</feature>
<evidence type="ECO:0000313" key="2">
    <source>
        <dbReference type="EMBL" id="MBE1603926.1"/>
    </source>
</evidence>
<name>A0A927MPC4_9ACTN</name>
<feature type="compositionally biased region" description="Low complexity" evidence="1">
    <location>
        <begin position="73"/>
        <end position="85"/>
    </location>
</feature>
<dbReference type="RefSeq" id="WP_202896092.1">
    <property type="nucleotide sequence ID" value="NZ_BAABJL010000256.1"/>
</dbReference>
<proteinExistence type="predicted"/>
<sequence length="85" mass="9219">MTAQHLPQPPGDLVLTPLGGIFLQAITWWLDTSRRVPVREIATRTAALASALITEANNGGSRNRYAAVEHRQSPSSSPSPRTRDS</sequence>
<organism evidence="2 3">
    <name type="scientific">Actinopolymorpha pittospori</name>
    <dbReference type="NCBI Taxonomy" id="648752"/>
    <lineage>
        <taxon>Bacteria</taxon>
        <taxon>Bacillati</taxon>
        <taxon>Actinomycetota</taxon>
        <taxon>Actinomycetes</taxon>
        <taxon>Propionibacteriales</taxon>
        <taxon>Actinopolymorphaceae</taxon>
        <taxon>Actinopolymorpha</taxon>
    </lineage>
</organism>
<dbReference type="EMBL" id="JADBEM010000001">
    <property type="protein sequence ID" value="MBE1603926.1"/>
    <property type="molecule type" value="Genomic_DNA"/>
</dbReference>
<comment type="caution">
    <text evidence="2">The sequence shown here is derived from an EMBL/GenBank/DDBJ whole genome shotgun (WGS) entry which is preliminary data.</text>
</comment>
<protein>
    <submittedName>
        <fullName evidence="2">Uncharacterized protein</fullName>
    </submittedName>
</protein>
<keyword evidence="3" id="KW-1185">Reference proteome</keyword>
<dbReference type="Proteomes" id="UP000638648">
    <property type="component" value="Unassembled WGS sequence"/>
</dbReference>
<accession>A0A927MPC4</accession>
<gene>
    <name evidence="2" type="ORF">HEB94_000774</name>
</gene>
<dbReference type="AlphaFoldDB" id="A0A927MPC4"/>
<evidence type="ECO:0000256" key="1">
    <source>
        <dbReference type="SAM" id="MobiDB-lite"/>
    </source>
</evidence>
<reference evidence="2" key="1">
    <citation type="submission" date="2020-10" db="EMBL/GenBank/DDBJ databases">
        <title>Sequencing the genomes of 1000 actinobacteria strains.</title>
        <authorList>
            <person name="Klenk H.-P."/>
        </authorList>
    </citation>
    <scope>NUCLEOTIDE SEQUENCE</scope>
    <source>
        <strain evidence="2">DSM 45354</strain>
    </source>
</reference>
<evidence type="ECO:0000313" key="3">
    <source>
        <dbReference type="Proteomes" id="UP000638648"/>
    </source>
</evidence>